<evidence type="ECO:0000259" key="2">
    <source>
        <dbReference type="Pfam" id="PF13478"/>
    </source>
</evidence>
<reference evidence="3 4" key="1">
    <citation type="submission" date="2016-06" db="EMBL/GenBank/DDBJ databases">
        <title>Three novel species with peptidoglycan cell walls form the new genus Lacunisphaera gen. nov. in the family Opitutaceae of the verrucomicrobial subdivision 4.</title>
        <authorList>
            <person name="Rast P."/>
            <person name="Gloeckner I."/>
            <person name="Jogler M."/>
            <person name="Boedeker C."/>
            <person name="Jeske O."/>
            <person name="Wiegand S."/>
            <person name="Reinhardt R."/>
            <person name="Schumann P."/>
            <person name="Rohde M."/>
            <person name="Spring S."/>
            <person name="Gloeckner F.O."/>
            <person name="Jogler C."/>
        </authorList>
    </citation>
    <scope>NUCLEOTIDE SEQUENCE [LARGE SCALE GENOMIC DNA]</scope>
    <source>
        <strain evidence="3 4">IG16b</strain>
    </source>
</reference>
<protein>
    <submittedName>
        <fullName evidence="3">Putative xanthine dehydrogenase subunit A</fullName>
        <ecNumber evidence="3">1.17.1.4</ecNumber>
    </submittedName>
</protein>
<feature type="domain" description="XdhC- CoxI" evidence="1">
    <location>
        <begin position="14"/>
        <end position="79"/>
    </location>
</feature>
<accession>A0A1D8AV83</accession>
<dbReference type="InterPro" id="IPR003777">
    <property type="entry name" value="XdhC_CoxI"/>
</dbReference>
<dbReference type="RefSeq" id="WP_069961977.1">
    <property type="nucleotide sequence ID" value="NZ_CP016094.1"/>
</dbReference>
<dbReference type="Gene3D" id="3.40.50.720">
    <property type="entry name" value="NAD(P)-binding Rossmann-like Domain"/>
    <property type="match status" value="1"/>
</dbReference>
<dbReference type="OrthoDB" id="9773039at2"/>
<organism evidence="3 4">
    <name type="scientific">Lacunisphaera limnophila</name>
    <dbReference type="NCBI Taxonomy" id="1838286"/>
    <lineage>
        <taxon>Bacteria</taxon>
        <taxon>Pseudomonadati</taxon>
        <taxon>Verrucomicrobiota</taxon>
        <taxon>Opitutia</taxon>
        <taxon>Opitutales</taxon>
        <taxon>Opitutaceae</taxon>
        <taxon>Lacunisphaera</taxon>
    </lineage>
</organism>
<dbReference type="Pfam" id="PF13478">
    <property type="entry name" value="XdhC_C"/>
    <property type="match status" value="1"/>
</dbReference>
<evidence type="ECO:0000259" key="1">
    <source>
        <dbReference type="Pfam" id="PF02625"/>
    </source>
</evidence>
<sequence length="323" mass="34500">MPEISRILTALDSAAGQPAALATLVKVEGSSYRRPGARLLLLPDGTRLGSISGGCLEEDVIERARRVLATGQPDTAVYDTTAENDLVWGVGLGCQGVVRVLLERVPAARPDWIATLRDNLHARRTTALTVNQSGTALAGATAAGQDVFHEIIPAPPALILCGAGDDAIPLAQLARETGWHVTVVDSRAAYATPARFPHADRIITAPLSEITRQLPLDARTFAVVMTHRYVDDREFLRALLPRDFAYLGQLGPRARTDRLLQELKTDGLALTDAHLAKLHAPVGLDLGGSTPETVALAILAELQARLTGRTPAHLRDRPGPIHG</sequence>
<gene>
    <name evidence="3" type="primary">pucA</name>
    <name evidence="3" type="ORF">Verru16b_01824</name>
</gene>
<dbReference type="PANTHER" id="PTHR30388">
    <property type="entry name" value="ALDEHYDE OXIDOREDUCTASE MOLYBDENUM COFACTOR ASSEMBLY PROTEIN"/>
    <property type="match status" value="1"/>
</dbReference>
<dbReference type="Proteomes" id="UP000095228">
    <property type="component" value="Chromosome"/>
</dbReference>
<feature type="domain" description="XdhC Rossmann" evidence="2">
    <location>
        <begin position="158"/>
        <end position="302"/>
    </location>
</feature>
<dbReference type="PANTHER" id="PTHR30388:SF6">
    <property type="entry name" value="XANTHINE DEHYDROGENASE SUBUNIT A-RELATED"/>
    <property type="match status" value="1"/>
</dbReference>
<name>A0A1D8AV83_9BACT</name>
<dbReference type="Pfam" id="PF02625">
    <property type="entry name" value="XdhC_CoxI"/>
    <property type="match status" value="1"/>
</dbReference>
<dbReference type="InterPro" id="IPR052698">
    <property type="entry name" value="MoCofactor_Util/Proc"/>
</dbReference>
<dbReference type="STRING" id="1838286.Verru16b_01824"/>
<evidence type="ECO:0000313" key="4">
    <source>
        <dbReference type="Proteomes" id="UP000095228"/>
    </source>
</evidence>
<dbReference type="PATRIC" id="fig|1838286.3.peg.1836"/>
<dbReference type="EMBL" id="CP016094">
    <property type="protein sequence ID" value="AOS44756.1"/>
    <property type="molecule type" value="Genomic_DNA"/>
</dbReference>
<keyword evidence="4" id="KW-1185">Reference proteome</keyword>
<dbReference type="EC" id="1.17.1.4" evidence="3"/>
<keyword evidence="3" id="KW-0560">Oxidoreductase</keyword>
<dbReference type="KEGG" id="obg:Verru16b_01824"/>
<evidence type="ECO:0000313" key="3">
    <source>
        <dbReference type="EMBL" id="AOS44756.1"/>
    </source>
</evidence>
<dbReference type="AlphaFoldDB" id="A0A1D8AV83"/>
<dbReference type="InterPro" id="IPR027051">
    <property type="entry name" value="XdhC_Rossmann_dom"/>
</dbReference>
<proteinExistence type="predicted"/>
<dbReference type="GO" id="GO:0004854">
    <property type="term" value="F:xanthine dehydrogenase activity"/>
    <property type="evidence" value="ECO:0007669"/>
    <property type="project" value="UniProtKB-EC"/>
</dbReference>